<dbReference type="EMBL" id="CSBK01002215">
    <property type="protein sequence ID" value="COZ60332.1"/>
    <property type="molecule type" value="Genomic_DNA"/>
</dbReference>
<proteinExistence type="predicted"/>
<name>A0A655IFU7_MYCTX</name>
<dbReference type="Proteomes" id="UP000048600">
    <property type="component" value="Unassembled WGS sequence"/>
</dbReference>
<sequence length="31" mass="3322">MRLSGEDSCAVCSTSKSMASSFSSAKWSDFQ</sequence>
<reference evidence="3 4" key="2">
    <citation type="submission" date="2015-03" db="EMBL/GenBank/DDBJ databases">
        <authorList>
            <consortium name="Pathogen Informatics"/>
        </authorList>
    </citation>
    <scope>NUCLEOTIDE SEQUENCE [LARGE SCALE GENOMIC DNA]</scope>
    <source>
        <strain evidence="3">N09902308</strain>
        <strain evidence="1 4">P00601463</strain>
    </source>
</reference>
<dbReference type="Proteomes" id="UP000039021">
    <property type="component" value="Unassembled WGS sequence"/>
</dbReference>
<dbReference type="EMBL" id="CHKL01000051">
    <property type="protein sequence ID" value="COV82839.1"/>
    <property type="molecule type" value="Genomic_DNA"/>
</dbReference>
<accession>A0A655IFU7</accession>
<organism evidence="1 4">
    <name type="scientific">Mycobacterium tuberculosis</name>
    <dbReference type="NCBI Taxonomy" id="1773"/>
    <lineage>
        <taxon>Bacteria</taxon>
        <taxon>Bacillati</taxon>
        <taxon>Actinomycetota</taxon>
        <taxon>Actinomycetes</taxon>
        <taxon>Mycobacteriales</taxon>
        <taxon>Mycobacteriaceae</taxon>
        <taxon>Mycobacterium</taxon>
        <taxon>Mycobacterium tuberculosis complex</taxon>
    </lineage>
</organism>
<gene>
    <name evidence="2" type="ORF">ERS007739_03942</name>
    <name evidence="1" type="ORF">ERS007741_00745</name>
</gene>
<reference evidence="2" key="1">
    <citation type="submission" date="2015-03" db="EMBL/GenBank/DDBJ databases">
        <authorList>
            <consortium name="Pathogen Informatics"/>
            <person name="Murphy D."/>
        </authorList>
    </citation>
    <scope>NUCLEOTIDE SEQUENCE</scope>
    <source>
        <strain evidence="2">N09902308</strain>
    </source>
</reference>
<dbReference type="AlphaFoldDB" id="A0A655IFU7"/>
<evidence type="ECO:0000313" key="1">
    <source>
        <dbReference type="EMBL" id="COV82839.1"/>
    </source>
</evidence>
<evidence type="ECO:0000313" key="3">
    <source>
        <dbReference type="Proteomes" id="UP000039021"/>
    </source>
</evidence>
<evidence type="ECO:0000313" key="4">
    <source>
        <dbReference type="Proteomes" id="UP000048600"/>
    </source>
</evidence>
<protein>
    <submittedName>
        <fullName evidence="1">Uncharacterized protein</fullName>
    </submittedName>
</protein>
<evidence type="ECO:0000313" key="2">
    <source>
        <dbReference type="EMBL" id="COZ60332.1"/>
    </source>
</evidence>